<dbReference type="EMBL" id="QXQA01000003">
    <property type="protein sequence ID" value="RIX54157.1"/>
    <property type="molecule type" value="Genomic_DNA"/>
</dbReference>
<evidence type="ECO:0000256" key="2">
    <source>
        <dbReference type="SAM" id="MobiDB-lite"/>
    </source>
</evidence>
<feature type="coiled-coil region" evidence="1">
    <location>
        <begin position="21"/>
        <end position="48"/>
    </location>
</feature>
<dbReference type="Proteomes" id="UP000266482">
    <property type="component" value="Unassembled WGS sequence"/>
</dbReference>
<keyword evidence="1" id="KW-0175">Coiled coil</keyword>
<proteinExistence type="predicted"/>
<comment type="caution">
    <text evidence="3">The sequence shown here is derived from an EMBL/GenBank/DDBJ whole genome shotgun (WGS) entry which is preliminary data.</text>
</comment>
<dbReference type="Pfam" id="PF10737">
    <property type="entry name" value="GerPC"/>
    <property type="match status" value="1"/>
</dbReference>
<keyword evidence="4" id="KW-1185">Reference proteome</keyword>
<accession>A0A3A1V0C8</accession>
<organism evidence="3 4">
    <name type="scientific">Paenibacillus nanensis</name>
    <dbReference type="NCBI Taxonomy" id="393251"/>
    <lineage>
        <taxon>Bacteria</taxon>
        <taxon>Bacillati</taxon>
        <taxon>Bacillota</taxon>
        <taxon>Bacilli</taxon>
        <taxon>Bacillales</taxon>
        <taxon>Paenibacillaceae</taxon>
        <taxon>Paenibacillus</taxon>
    </lineage>
</organism>
<name>A0A3A1V0C8_9BACL</name>
<dbReference type="InterPro" id="IPR019673">
    <property type="entry name" value="Spore_germination_GerPC"/>
</dbReference>
<dbReference type="OrthoDB" id="2991331at2"/>
<feature type="region of interest" description="Disordered" evidence="2">
    <location>
        <begin position="80"/>
        <end position="102"/>
    </location>
</feature>
<reference evidence="3 4" key="1">
    <citation type="submission" date="2018-09" db="EMBL/GenBank/DDBJ databases">
        <title>Paenibacillus aracenensis nov. sp. isolated from a cave in southern Spain.</title>
        <authorList>
            <person name="Jurado V."/>
            <person name="Gutierrez-Patricio S."/>
            <person name="Gonzalez-Pimentel J.L."/>
            <person name="Miller A.Z."/>
            <person name="Laiz L."/>
            <person name="Saiz-Jimenez C."/>
        </authorList>
    </citation>
    <scope>NUCLEOTIDE SEQUENCE [LARGE SCALE GENOMIC DNA]</scope>
    <source>
        <strain evidence="3 4">DSM 22867</strain>
    </source>
</reference>
<dbReference type="AlphaFoldDB" id="A0A3A1V0C8"/>
<dbReference type="RefSeq" id="WP_119598947.1">
    <property type="nucleotide sequence ID" value="NZ_QXQA01000003.1"/>
</dbReference>
<evidence type="ECO:0000313" key="3">
    <source>
        <dbReference type="EMBL" id="RIX54157.1"/>
    </source>
</evidence>
<sequence>MKDEHQLSPWQAWSYEVQLKLKAHEELIEKLECTVKELCEQVKKLEAKPTYTIESLQYNFDQLKVEKLEGTLNIGMSAPDLGGTEEGEAQNGGDSVGQLSVGQGNVFPAASPGITPPGVPYQDVLGRLNRFLDNDAHHYLLACEQAMELSLDPHHRRIIIEDIRKQMPTRIQYYLTLHQKEAGAGMPFPDLIADRVFTKTKRDAETAMNAYITRLKSNGSSQNGG</sequence>
<protein>
    <submittedName>
        <fullName evidence="3">Uncharacterized protein</fullName>
    </submittedName>
</protein>
<gene>
    <name evidence="3" type="ORF">D3P08_07910</name>
</gene>
<evidence type="ECO:0000313" key="4">
    <source>
        <dbReference type="Proteomes" id="UP000266482"/>
    </source>
</evidence>
<evidence type="ECO:0000256" key="1">
    <source>
        <dbReference type="SAM" id="Coils"/>
    </source>
</evidence>